<comment type="pathway">
    <text evidence="1">Metabolic intermediate biosynthesis; chorismate biosynthesis; chorismate from D-erythrose 4-phosphate and phosphoenolpyruvate: step 4/7.</text>
</comment>
<dbReference type="InterPro" id="IPR022893">
    <property type="entry name" value="Shikimate_DH_fam"/>
</dbReference>
<organism evidence="4 5">
    <name type="scientific">Streptomyces pacificus</name>
    <dbReference type="NCBI Taxonomy" id="2705029"/>
    <lineage>
        <taxon>Bacteria</taxon>
        <taxon>Bacillati</taxon>
        <taxon>Actinomycetota</taxon>
        <taxon>Actinomycetes</taxon>
        <taxon>Kitasatosporales</taxon>
        <taxon>Streptomycetaceae</taxon>
        <taxon>Streptomyces</taxon>
    </lineage>
</organism>
<gene>
    <name evidence="4" type="ORF">SCWH03_44570</name>
</gene>
<dbReference type="GO" id="GO:0009073">
    <property type="term" value="P:aromatic amino acid family biosynthetic process"/>
    <property type="evidence" value="ECO:0007669"/>
    <property type="project" value="UniProtKB-KW"/>
</dbReference>
<dbReference type="Gene3D" id="3.40.50.10860">
    <property type="entry name" value="Leucine Dehydrogenase, chain A, domain 1"/>
    <property type="match status" value="1"/>
</dbReference>
<dbReference type="Proteomes" id="UP000484988">
    <property type="component" value="Unassembled WGS sequence"/>
</dbReference>
<comment type="caution">
    <text evidence="4">The sequence shown here is derived from an EMBL/GenBank/DDBJ whole genome shotgun (WGS) entry which is preliminary data.</text>
</comment>
<dbReference type="PANTHER" id="PTHR21089:SF1">
    <property type="entry name" value="BIFUNCTIONAL 3-DEHYDROQUINATE DEHYDRATASE_SHIKIMATE DEHYDROGENASE, CHLOROPLASTIC"/>
    <property type="match status" value="1"/>
</dbReference>
<sequence length="256" mass="26843">MFAVIGDPVEQVQAPSMMNALFARHGIDAVLVPAHATPARLATVVRGLQSTGNVDGLLVTVPHKRAALDLADVVAPAAALSNGANAMRRAPDGRWEAGNFDGEGFVRGLRAAGHEPAGRHVWLVGAGGAGSAIAVSLLSAGAELTITDLDGHRAHTLTERLSPHFRGRLHRAAGPVAADLAVNATPLGMRPEDPLPFDPALLPRSTVVVDIVMKPRRTALLRTAERHGLLVHYGAAMLAHQLELYLDFFGLGGPRA</sequence>
<evidence type="ECO:0000313" key="4">
    <source>
        <dbReference type="EMBL" id="GFH38215.1"/>
    </source>
</evidence>
<dbReference type="GO" id="GO:0005829">
    <property type="term" value="C:cytosol"/>
    <property type="evidence" value="ECO:0007669"/>
    <property type="project" value="TreeGrafter"/>
</dbReference>
<protein>
    <submittedName>
        <fullName evidence="4">Shikimate dehydrogenase</fullName>
    </submittedName>
</protein>
<dbReference type="AlphaFoldDB" id="A0A6A0B0J2"/>
<dbReference type="PANTHER" id="PTHR21089">
    <property type="entry name" value="SHIKIMATE DEHYDROGENASE"/>
    <property type="match status" value="1"/>
</dbReference>
<dbReference type="InterPro" id="IPR036291">
    <property type="entry name" value="NAD(P)-bd_dom_sf"/>
</dbReference>
<evidence type="ECO:0000256" key="1">
    <source>
        <dbReference type="ARBA" id="ARBA00004871"/>
    </source>
</evidence>
<dbReference type="Gene3D" id="3.40.50.720">
    <property type="entry name" value="NAD(P)-binding Rossmann-like Domain"/>
    <property type="match status" value="1"/>
</dbReference>
<feature type="domain" description="Shikimate dehydrogenase substrate binding N-terminal" evidence="3">
    <location>
        <begin position="4"/>
        <end position="85"/>
    </location>
</feature>
<dbReference type="GO" id="GO:0004764">
    <property type="term" value="F:shikimate 3-dehydrogenase (NADP+) activity"/>
    <property type="evidence" value="ECO:0007669"/>
    <property type="project" value="InterPro"/>
</dbReference>
<dbReference type="InterPro" id="IPR046346">
    <property type="entry name" value="Aminoacid_DH-like_N_sf"/>
</dbReference>
<keyword evidence="5" id="KW-1185">Reference proteome</keyword>
<dbReference type="InterPro" id="IPR013708">
    <property type="entry name" value="Shikimate_DH-bd_N"/>
</dbReference>
<evidence type="ECO:0000313" key="5">
    <source>
        <dbReference type="Proteomes" id="UP000484988"/>
    </source>
</evidence>
<reference evidence="4 5" key="1">
    <citation type="submission" date="2020-02" db="EMBL/GenBank/DDBJ databases">
        <title>Whole Genome Shotgun Sequence of Streptomyces sp. strain CWH03.</title>
        <authorList>
            <person name="Dohra H."/>
            <person name="Kodani S."/>
            <person name="Yamamura H."/>
        </authorList>
    </citation>
    <scope>NUCLEOTIDE SEQUENCE [LARGE SCALE GENOMIC DNA]</scope>
    <source>
        <strain evidence="4 5">CWH03</strain>
    </source>
</reference>
<dbReference type="SUPFAM" id="SSF53223">
    <property type="entry name" value="Aminoacid dehydrogenase-like, N-terminal domain"/>
    <property type="match status" value="1"/>
</dbReference>
<dbReference type="SUPFAM" id="SSF51735">
    <property type="entry name" value="NAD(P)-binding Rossmann-fold domains"/>
    <property type="match status" value="1"/>
</dbReference>
<dbReference type="GO" id="GO:0050661">
    <property type="term" value="F:NADP binding"/>
    <property type="evidence" value="ECO:0007669"/>
    <property type="project" value="TreeGrafter"/>
</dbReference>
<proteinExistence type="predicted"/>
<keyword evidence="2" id="KW-0028">Amino-acid biosynthesis</keyword>
<dbReference type="GO" id="GO:0009423">
    <property type="term" value="P:chorismate biosynthetic process"/>
    <property type="evidence" value="ECO:0007669"/>
    <property type="project" value="TreeGrafter"/>
</dbReference>
<keyword evidence="2" id="KW-0057">Aromatic amino acid biosynthesis</keyword>
<name>A0A6A0B0J2_9ACTN</name>
<dbReference type="GO" id="GO:0019632">
    <property type="term" value="P:shikimate metabolic process"/>
    <property type="evidence" value="ECO:0007669"/>
    <property type="project" value="TreeGrafter"/>
</dbReference>
<evidence type="ECO:0000256" key="2">
    <source>
        <dbReference type="ARBA" id="ARBA00023141"/>
    </source>
</evidence>
<dbReference type="EMBL" id="BLLG01000015">
    <property type="protein sequence ID" value="GFH38215.1"/>
    <property type="molecule type" value="Genomic_DNA"/>
</dbReference>
<dbReference type="Pfam" id="PF08501">
    <property type="entry name" value="Shikimate_dh_N"/>
    <property type="match status" value="1"/>
</dbReference>
<accession>A0A6A0B0J2</accession>
<evidence type="ECO:0000259" key="3">
    <source>
        <dbReference type="Pfam" id="PF08501"/>
    </source>
</evidence>